<dbReference type="InterPro" id="IPR049326">
    <property type="entry name" value="Rhodopsin_dom_fungi"/>
</dbReference>
<feature type="transmembrane region" description="Helical" evidence="6">
    <location>
        <begin position="124"/>
        <end position="147"/>
    </location>
</feature>
<dbReference type="InterPro" id="IPR052337">
    <property type="entry name" value="SAT4-like"/>
</dbReference>
<dbReference type="PANTHER" id="PTHR33048:SF92">
    <property type="entry name" value="INTEGRAL MEMBRANE PROTEIN"/>
    <property type="match status" value="1"/>
</dbReference>
<organism evidence="8 9">
    <name type="scientific">Lentithecium fluviatile CBS 122367</name>
    <dbReference type="NCBI Taxonomy" id="1168545"/>
    <lineage>
        <taxon>Eukaryota</taxon>
        <taxon>Fungi</taxon>
        <taxon>Dikarya</taxon>
        <taxon>Ascomycota</taxon>
        <taxon>Pezizomycotina</taxon>
        <taxon>Dothideomycetes</taxon>
        <taxon>Pleosporomycetidae</taxon>
        <taxon>Pleosporales</taxon>
        <taxon>Massarineae</taxon>
        <taxon>Lentitheciaceae</taxon>
        <taxon>Lentithecium</taxon>
    </lineage>
</organism>
<comment type="subcellular location">
    <subcellularLocation>
        <location evidence="1">Membrane</location>
        <topology evidence="1">Multi-pass membrane protein</topology>
    </subcellularLocation>
</comment>
<dbReference type="AlphaFoldDB" id="A0A6G1IFR5"/>
<keyword evidence="2 6" id="KW-0812">Transmembrane</keyword>
<evidence type="ECO:0000256" key="3">
    <source>
        <dbReference type="ARBA" id="ARBA00022989"/>
    </source>
</evidence>
<feature type="transmembrane region" description="Helical" evidence="6">
    <location>
        <begin position="32"/>
        <end position="55"/>
    </location>
</feature>
<dbReference type="PANTHER" id="PTHR33048">
    <property type="entry name" value="PTH11-LIKE INTEGRAL MEMBRANE PROTEIN (AFU_ORTHOLOGUE AFUA_5G11245)"/>
    <property type="match status" value="1"/>
</dbReference>
<dbReference type="Pfam" id="PF20684">
    <property type="entry name" value="Fung_rhodopsin"/>
    <property type="match status" value="1"/>
</dbReference>
<evidence type="ECO:0000313" key="9">
    <source>
        <dbReference type="Proteomes" id="UP000799291"/>
    </source>
</evidence>
<protein>
    <recommendedName>
        <fullName evidence="7">Rhodopsin domain-containing protein</fullName>
    </recommendedName>
</protein>
<accession>A0A6G1IFR5</accession>
<evidence type="ECO:0000256" key="5">
    <source>
        <dbReference type="ARBA" id="ARBA00038359"/>
    </source>
</evidence>
<reference evidence="8" key="1">
    <citation type="journal article" date="2020" name="Stud. Mycol.">
        <title>101 Dothideomycetes genomes: a test case for predicting lifestyles and emergence of pathogens.</title>
        <authorList>
            <person name="Haridas S."/>
            <person name="Albert R."/>
            <person name="Binder M."/>
            <person name="Bloem J."/>
            <person name="Labutti K."/>
            <person name="Salamov A."/>
            <person name="Andreopoulos B."/>
            <person name="Baker S."/>
            <person name="Barry K."/>
            <person name="Bills G."/>
            <person name="Bluhm B."/>
            <person name="Cannon C."/>
            <person name="Castanera R."/>
            <person name="Culley D."/>
            <person name="Daum C."/>
            <person name="Ezra D."/>
            <person name="Gonzalez J."/>
            <person name="Henrissat B."/>
            <person name="Kuo A."/>
            <person name="Liang C."/>
            <person name="Lipzen A."/>
            <person name="Lutzoni F."/>
            <person name="Magnuson J."/>
            <person name="Mondo S."/>
            <person name="Nolan M."/>
            <person name="Ohm R."/>
            <person name="Pangilinan J."/>
            <person name="Park H.-J."/>
            <person name="Ramirez L."/>
            <person name="Alfaro M."/>
            <person name="Sun H."/>
            <person name="Tritt A."/>
            <person name="Yoshinaga Y."/>
            <person name="Zwiers L.-H."/>
            <person name="Turgeon B."/>
            <person name="Goodwin S."/>
            <person name="Spatafora J."/>
            <person name="Crous P."/>
            <person name="Grigoriev I."/>
        </authorList>
    </citation>
    <scope>NUCLEOTIDE SEQUENCE</scope>
    <source>
        <strain evidence="8">CBS 122367</strain>
    </source>
</reference>
<keyword evidence="9" id="KW-1185">Reference proteome</keyword>
<feature type="transmembrane region" description="Helical" evidence="6">
    <location>
        <begin position="239"/>
        <end position="260"/>
    </location>
</feature>
<evidence type="ECO:0000256" key="6">
    <source>
        <dbReference type="SAM" id="Phobius"/>
    </source>
</evidence>
<evidence type="ECO:0000259" key="7">
    <source>
        <dbReference type="Pfam" id="PF20684"/>
    </source>
</evidence>
<proteinExistence type="inferred from homology"/>
<feature type="transmembrane region" description="Helical" evidence="6">
    <location>
        <begin position="201"/>
        <end position="227"/>
    </location>
</feature>
<gene>
    <name evidence="8" type="ORF">K458DRAFT_492097</name>
</gene>
<name>A0A6G1IFR5_9PLEO</name>
<keyword evidence="3 6" id="KW-1133">Transmembrane helix</keyword>
<evidence type="ECO:0000256" key="4">
    <source>
        <dbReference type="ARBA" id="ARBA00023136"/>
    </source>
</evidence>
<keyword evidence="4 6" id="KW-0472">Membrane</keyword>
<feature type="transmembrane region" description="Helical" evidence="6">
    <location>
        <begin position="67"/>
        <end position="87"/>
    </location>
</feature>
<evidence type="ECO:0000313" key="8">
    <source>
        <dbReference type="EMBL" id="KAF2677066.1"/>
    </source>
</evidence>
<dbReference type="OrthoDB" id="444631at2759"/>
<evidence type="ECO:0000256" key="2">
    <source>
        <dbReference type="ARBA" id="ARBA00022692"/>
    </source>
</evidence>
<feature type="transmembrane region" description="Helical" evidence="6">
    <location>
        <begin position="280"/>
        <end position="302"/>
    </location>
</feature>
<dbReference type="Proteomes" id="UP000799291">
    <property type="component" value="Unassembled WGS sequence"/>
</dbReference>
<feature type="transmembrane region" description="Helical" evidence="6">
    <location>
        <begin position="159"/>
        <end position="181"/>
    </location>
</feature>
<dbReference type="GO" id="GO:0016020">
    <property type="term" value="C:membrane"/>
    <property type="evidence" value="ECO:0007669"/>
    <property type="project" value="UniProtKB-SubCell"/>
</dbReference>
<feature type="domain" description="Rhodopsin" evidence="7">
    <location>
        <begin position="52"/>
        <end position="302"/>
    </location>
</feature>
<comment type="similarity">
    <text evidence="5">Belongs to the SAT4 family.</text>
</comment>
<sequence length="482" mass="53369">MDRINELLVGVTDLPKEEIYFIIDHASRVAPVAFQALTIFLAVLAIIASGSRLLFRWRNEDPLRLEDYLVLFATICLVVETGLVYSFTHRLYVIDAATTHLSVLSYVAKDPVLAQQLLETGSTLVAYFSLGWTAIFAIKSSFLALFYRMLRNVCGKLTAYFWCTVAATAISFVVIILESFILCPKFGADAAQCFMKDNYTFSISSGVVVQVLDIVTDLMIISIPIALLRMCRLQLQHKLRIAVVLCLSGTCIILSLVRLAAGLQRNVFGKMQFGVTWISFMLHCEAAVAVMAGSVPALRAVYTSHQHRKILSGIVADDNSLKSKTMSVLGLTKKPSQTLPVQEKAPRPTSTPMAKWRQSIVRAIPKRMASKRGIRPLTYTSDSRKGSAESAIIHPTVAYHDFRRQENNQIRVTYETTVSSEDGSSWNFSEACSKTGTVISAPNSPKTCSNQVMAFPEPVVTSQRVDYIIDQQFGKISAGMHL</sequence>
<evidence type="ECO:0000256" key="1">
    <source>
        <dbReference type="ARBA" id="ARBA00004141"/>
    </source>
</evidence>
<dbReference type="EMBL" id="MU005626">
    <property type="protein sequence ID" value="KAF2677066.1"/>
    <property type="molecule type" value="Genomic_DNA"/>
</dbReference>